<dbReference type="EMBL" id="CP033968">
    <property type="protein sequence ID" value="AZG12050.1"/>
    <property type="molecule type" value="Genomic_DNA"/>
</dbReference>
<protein>
    <submittedName>
        <fullName evidence="1">Uncharacterized protein</fullName>
    </submittedName>
</protein>
<reference evidence="2" key="1">
    <citation type="submission" date="2018-11" db="EMBL/GenBank/DDBJ databases">
        <title>FDA dAtabase for Regulatory Grade micrObial Sequences (FDA-ARGOS): Supporting development and validation of Infectious Disease Dx tests.</title>
        <authorList>
            <person name="Goldberg B."/>
            <person name="Campos J."/>
            <person name="Tallon L."/>
            <person name="Sadzewicz L."/>
            <person name="Zhao X."/>
            <person name="Vavikolanu K."/>
            <person name="Mehta A."/>
            <person name="Aluvathingal J."/>
            <person name="Nadendla S."/>
            <person name="Geyer C."/>
            <person name="Nandy P."/>
            <person name="Yan Y."/>
            <person name="Sichtig H."/>
        </authorList>
    </citation>
    <scope>NUCLEOTIDE SEQUENCE [LARGE SCALE GENOMIC DNA]</scope>
    <source>
        <strain evidence="2">FDAARGOS_614</strain>
        <plasmid evidence="2">unnamed1</plasmid>
    </source>
</reference>
<evidence type="ECO:0000313" key="1">
    <source>
        <dbReference type="EMBL" id="AZG12050.1"/>
    </source>
</evidence>
<dbReference type="Proteomes" id="UP000270411">
    <property type="component" value="Plasmid unnamed1"/>
</dbReference>
<accession>A0A3G8GVN7</accession>
<dbReference type="RefSeq" id="WP_011514792.1">
    <property type="nucleotide sequence ID" value="NZ_CP033968.1"/>
</dbReference>
<sequence length="148" mass="17195">MTYPGTAIPRPSWEYAQEPFDPDYTFNVGGRTTRHMATPLDEEYITEPIDYVRVGAIPPEEREARDHVIVAVFLRKRVSILDFCLSLVFRETKSYRVSREAFTKLEALCSRSRAHRAAFLRMASGVTLPEHVRDELREMVKRTDTRCQ</sequence>
<organism evidence="1 2">
    <name type="scientific">Cupriavidus pauculus</name>
    <dbReference type="NCBI Taxonomy" id="82633"/>
    <lineage>
        <taxon>Bacteria</taxon>
        <taxon>Pseudomonadati</taxon>
        <taxon>Pseudomonadota</taxon>
        <taxon>Betaproteobacteria</taxon>
        <taxon>Burkholderiales</taxon>
        <taxon>Burkholderiaceae</taxon>
        <taxon>Cupriavidus</taxon>
    </lineage>
</organism>
<dbReference type="AlphaFoldDB" id="A0A3G8GVN7"/>
<gene>
    <name evidence="1" type="ORF">EHF44_00780</name>
</gene>
<dbReference type="OrthoDB" id="9135359at2"/>
<evidence type="ECO:0000313" key="2">
    <source>
        <dbReference type="Proteomes" id="UP000270411"/>
    </source>
</evidence>
<proteinExistence type="predicted"/>
<dbReference type="KEGG" id="cpau:EHF44_00780"/>
<keyword evidence="1" id="KW-0614">Plasmid</keyword>
<geneLocation type="plasmid" evidence="1">
    <name>unnamed1</name>
</geneLocation>
<name>A0A3G8GVN7_9BURK</name>